<feature type="domain" description="N-acetyltransferase" evidence="1">
    <location>
        <begin position="138"/>
        <end position="262"/>
    </location>
</feature>
<sequence length="262" mass="30083">MNRNNQKSIRLEHILISFFEEKTGALAEISLKVGVDLESLRSIHFPNDEETTIYHEQLQTTLTAGVQTVLEQAEKYMHRYNQIMINEGHVLKALLNDPMINSIFTEQQKQLLLNLGTTARDMITHLADYNLPRDAHTQQIRKAMKSDSDHLLSFIEKEFSSEWMRTIESGMQDEHPSIFIAIDDAEKIIGFAAYDVYQHKKCYFGPMGVAKRNRVKGIGYSLLHHCLKDMKEIGYEYAIIGGAGPMEFYEKACDAVVIPKKW</sequence>
<gene>
    <name evidence="2" type="ORF">GMD78_10525</name>
</gene>
<evidence type="ECO:0000259" key="1">
    <source>
        <dbReference type="PROSITE" id="PS51186"/>
    </source>
</evidence>
<dbReference type="InterPro" id="IPR004176">
    <property type="entry name" value="Clp_R_N"/>
</dbReference>
<dbReference type="SUPFAM" id="SSF81923">
    <property type="entry name" value="Double Clp-N motif"/>
    <property type="match status" value="1"/>
</dbReference>
<dbReference type="CDD" id="cd04301">
    <property type="entry name" value="NAT_SF"/>
    <property type="match status" value="1"/>
</dbReference>
<dbReference type="InterPro" id="IPR036628">
    <property type="entry name" value="Clp_N_dom_sf"/>
</dbReference>
<dbReference type="GO" id="GO:0016747">
    <property type="term" value="F:acyltransferase activity, transferring groups other than amino-acyl groups"/>
    <property type="evidence" value="ECO:0007669"/>
    <property type="project" value="InterPro"/>
</dbReference>
<dbReference type="SUPFAM" id="SSF55729">
    <property type="entry name" value="Acyl-CoA N-acyltransferases (Nat)"/>
    <property type="match status" value="1"/>
</dbReference>
<reference evidence="2 3" key="1">
    <citation type="submission" date="2019-11" db="EMBL/GenBank/DDBJ databases">
        <authorList>
            <person name="Li X."/>
        </authorList>
    </citation>
    <scope>NUCLEOTIDE SEQUENCE [LARGE SCALE GENOMIC DNA]</scope>
    <source>
        <strain evidence="2 3">L9</strain>
    </source>
</reference>
<dbReference type="Gene3D" id="1.10.1780.10">
    <property type="entry name" value="Clp, N-terminal domain"/>
    <property type="match status" value="1"/>
</dbReference>
<dbReference type="PROSITE" id="PS51186">
    <property type="entry name" value="GNAT"/>
    <property type="match status" value="1"/>
</dbReference>
<dbReference type="Pfam" id="PF02861">
    <property type="entry name" value="Clp_N"/>
    <property type="match status" value="1"/>
</dbReference>
<keyword evidence="2" id="KW-0808">Transferase</keyword>
<evidence type="ECO:0000313" key="2">
    <source>
        <dbReference type="EMBL" id="MUK88827.1"/>
    </source>
</evidence>
<dbReference type="Proteomes" id="UP000469125">
    <property type="component" value="Unassembled WGS sequence"/>
</dbReference>
<protein>
    <submittedName>
        <fullName evidence="2">GNAT family N-acetyltransferase</fullName>
    </submittedName>
</protein>
<accession>A0A6N8FLH2</accession>
<dbReference type="InterPro" id="IPR016181">
    <property type="entry name" value="Acyl_CoA_acyltransferase"/>
</dbReference>
<dbReference type="Gene3D" id="3.40.630.30">
    <property type="match status" value="1"/>
</dbReference>
<comment type="caution">
    <text evidence="2">The sequence shown here is derived from an EMBL/GenBank/DDBJ whole genome shotgun (WGS) entry which is preliminary data.</text>
</comment>
<proteinExistence type="predicted"/>
<dbReference type="InterPro" id="IPR000182">
    <property type="entry name" value="GNAT_dom"/>
</dbReference>
<dbReference type="EMBL" id="WOCA01000007">
    <property type="protein sequence ID" value="MUK88827.1"/>
    <property type="molecule type" value="Genomic_DNA"/>
</dbReference>
<organism evidence="2 3">
    <name type="scientific">Ornithinibacillus caprae</name>
    <dbReference type="NCBI Taxonomy" id="2678566"/>
    <lineage>
        <taxon>Bacteria</taxon>
        <taxon>Bacillati</taxon>
        <taxon>Bacillota</taxon>
        <taxon>Bacilli</taxon>
        <taxon>Bacillales</taxon>
        <taxon>Bacillaceae</taxon>
        <taxon>Ornithinibacillus</taxon>
    </lineage>
</organism>
<dbReference type="AlphaFoldDB" id="A0A6N8FLH2"/>
<evidence type="ECO:0000313" key="3">
    <source>
        <dbReference type="Proteomes" id="UP000469125"/>
    </source>
</evidence>
<dbReference type="Pfam" id="PF00583">
    <property type="entry name" value="Acetyltransf_1"/>
    <property type="match status" value="1"/>
</dbReference>
<name>A0A6N8FLH2_9BACI</name>
<keyword evidence="3" id="KW-1185">Reference proteome</keyword>